<evidence type="ECO:0000259" key="3">
    <source>
        <dbReference type="Pfam" id="PF19838"/>
    </source>
</evidence>
<feature type="region of interest" description="Disordered" evidence="1">
    <location>
        <begin position="751"/>
        <end position="798"/>
    </location>
</feature>
<proteinExistence type="predicted"/>
<name>A0AB39W5T3_9FLAO</name>
<organism evidence="4">
    <name type="scientific">Flavobacterium sp. WC2409</name>
    <dbReference type="NCBI Taxonomy" id="3234139"/>
    <lineage>
        <taxon>Bacteria</taxon>
        <taxon>Pseudomonadati</taxon>
        <taxon>Bacteroidota</taxon>
        <taxon>Flavobacteriia</taxon>
        <taxon>Flavobacteriales</taxon>
        <taxon>Flavobacteriaceae</taxon>
        <taxon>Flavobacterium</taxon>
    </lineage>
</organism>
<keyword evidence="2" id="KW-0812">Transmembrane</keyword>
<evidence type="ECO:0000256" key="1">
    <source>
        <dbReference type="SAM" id="MobiDB-lite"/>
    </source>
</evidence>
<protein>
    <submittedName>
        <fullName evidence="4">LPS assembly protein LptD</fullName>
    </submittedName>
</protein>
<dbReference type="InterPro" id="IPR045659">
    <property type="entry name" value="LptD_2"/>
</dbReference>
<feature type="transmembrane region" description="Helical" evidence="2">
    <location>
        <begin position="21"/>
        <end position="40"/>
    </location>
</feature>
<dbReference type="GO" id="GO:1990351">
    <property type="term" value="C:transporter complex"/>
    <property type="evidence" value="ECO:0007669"/>
    <property type="project" value="TreeGrafter"/>
</dbReference>
<dbReference type="Pfam" id="PF19838">
    <property type="entry name" value="LptD_2"/>
    <property type="match status" value="1"/>
</dbReference>
<reference evidence="4" key="1">
    <citation type="submission" date="2024-07" db="EMBL/GenBank/DDBJ databases">
        <authorList>
            <person name="Biller S.J."/>
        </authorList>
    </citation>
    <scope>NUCLEOTIDE SEQUENCE</scope>
    <source>
        <strain evidence="4">WC2409</strain>
    </source>
</reference>
<gene>
    <name evidence="4" type="ORF">AB3G34_04800</name>
</gene>
<feature type="compositionally biased region" description="Polar residues" evidence="1">
    <location>
        <begin position="781"/>
        <end position="792"/>
    </location>
</feature>
<dbReference type="InterPro" id="IPR050218">
    <property type="entry name" value="LptD"/>
</dbReference>
<dbReference type="PANTHER" id="PTHR30189">
    <property type="entry name" value="LPS-ASSEMBLY PROTEIN"/>
    <property type="match status" value="1"/>
</dbReference>
<evidence type="ECO:0000313" key="4">
    <source>
        <dbReference type="EMBL" id="XDU96428.1"/>
    </source>
</evidence>
<keyword evidence="2" id="KW-1133">Transmembrane helix</keyword>
<dbReference type="GO" id="GO:0009279">
    <property type="term" value="C:cell outer membrane"/>
    <property type="evidence" value="ECO:0007669"/>
    <property type="project" value="TreeGrafter"/>
</dbReference>
<accession>A0AB39W5T3</accession>
<feature type="domain" description="LPS-assembly protein LptD central" evidence="3">
    <location>
        <begin position="243"/>
        <end position="716"/>
    </location>
</feature>
<dbReference type="PANTHER" id="PTHR30189:SF1">
    <property type="entry name" value="LPS-ASSEMBLY PROTEIN LPTD"/>
    <property type="match status" value="1"/>
</dbReference>
<dbReference type="AlphaFoldDB" id="A0AB39W5T3"/>
<feature type="compositionally biased region" description="Basic and acidic residues" evidence="1">
    <location>
        <begin position="752"/>
        <end position="777"/>
    </location>
</feature>
<dbReference type="RefSeq" id="WP_369753609.1">
    <property type="nucleotide sequence ID" value="NZ_CP165625.1"/>
</dbReference>
<dbReference type="EMBL" id="CP165625">
    <property type="protein sequence ID" value="XDU96428.1"/>
    <property type="molecule type" value="Genomic_DNA"/>
</dbReference>
<keyword evidence="2" id="KW-0472">Membrane</keyword>
<evidence type="ECO:0000256" key="2">
    <source>
        <dbReference type="SAM" id="Phobius"/>
    </source>
</evidence>
<sequence>MTLQKTGHNFTKIALKPLQTNLFNIVLLSFFLTIGCNHLYSQDISKKTSAIPAKKQVDTSSSVSTKSNQTLLEQKKETDTLIRIDTLKPKKTFLDGKVKYKAEKYAKIDQKKKLITLYDKAELYYQDVELTSGIIIMDYEKNEVYAGRIKDSTGKYTQYPHFKQGSNEVEPDSIRFNFKTKKALIWNSRSDQGEFKIKASITKKENDSVYFLKGARFTTSKDVDNPEYYFQTNKVKFIPGKKVITGLTNMVIANVPTPIALPFAYFPMSKETNISGLILPSYNDSNTRGFSLQNGGYYFALSNNYDLTVLGDYYTNGSYGLRFESSYAKRYSYRGNLNFRYENLISSERGYPDYAKQKIYNIQWSHSRDSKANPNSSFSASVNLGSSKYFQQSINQANIGSNLNNTLSSSVSYSKTFNSVPQVRMSLSATHSQNTQTEVINMTLPTLQLSVDRIYPFVGKDGVKKGFFKNINLQYNLNGRNSITTTDSLFFKPQMFKDAKMGVQHSIPLSTNFKLFKYFSASTSLNYEEVWYAKTISRSYDSDQSKVVDKIVNGFDAYRTYSFSSSVGTTIYGTFNFGKDKKIQSIRHVMRPSVSYAYTPSFEKYYDTYASDATGTITKQYTRFEGGIFGSPGLSNSNILGFDLSNTFEAKVTDKDSTKVEAKKVMLLNNLNISTSYNLDADGVNTLALAPFRLSGGTQLLNNKMNVNFGTTLDPYAINNSGTRINTFNINNGGSLFRMTSANMTLNYSISSKEKDKTKKDKNTQSERNGGREDDLFGKNTIVNDNTKSQFDGSEEEGDDKISEFFRSKLPWDMTFAYSLTYGNNNREKQIIGNSIMISANADLTPKWKAGISTGYDFVQNGVTFTQLRFERDLLSWRMDFNWTPFGTNANWGFFIGIKSGVLSDIKWNKRSTINR</sequence>